<reference evidence="3 5" key="3">
    <citation type="submission" date="2016-10" db="EMBL/GenBank/DDBJ databases">
        <authorList>
            <person name="de Groot N.N."/>
        </authorList>
    </citation>
    <scope>NUCLEOTIDE SEQUENCE [LARGE SCALE GENOMIC DNA]</scope>
    <source>
        <strain evidence="3 5">OGL-20</strain>
    </source>
</reference>
<dbReference type="Proteomes" id="UP000250136">
    <property type="component" value="Chromosome"/>
</dbReference>
<dbReference type="KEGG" id="ttd:A3L14_08725"/>
<protein>
    <submittedName>
        <fullName evidence="2">Uncharacterized protein</fullName>
    </submittedName>
</protein>
<reference evidence="2 4" key="1">
    <citation type="submission" date="2015-08" db="EMBL/GenBank/DDBJ databases">
        <title>Thermococcus thioreducens DSM 14981 genome sequencing.</title>
        <authorList>
            <person name="Hong S.-J."/>
            <person name="Kim M.-C."/>
            <person name="Shin J.-H."/>
        </authorList>
    </citation>
    <scope>NUCLEOTIDE SEQUENCE [LARGE SCALE GENOMIC DNA]</scope>
    <source>
        <strain evidence="2 4">DSM 14981</strain>
    </source>
</reference>
<accession>A0A0Q2QPF3</accession>
<name>A0A0Q2QPF3_9EURY</name>
<proteinExistence type="predicted"/>
<dbReference type="EMBL" id="CP015105">
    <property type="protein sequence ID" value="ASJ12965.1"/>
    <property type="molecule type" value="Genomic_DNA"/>
</dbReference>
<evidence type="ECO:0000313" key="6">
    <source>
        <dbReference type="Proteomes" id="UP000250136"/>
    </source>
</evidence>
<evidence type="ECO:0000313" key="1">
    <source>
        <dbReference type="EMBL" id="ASJ12965.1"/>
    </source>
</evidence>
<dbReference type="OrthoDB" id="90250at2157"/>
<evidence type="ECO:0000313" key="2">
    <source>
        <dbReference type="EMBL" id="KQH81733.1"/>
    </source>
</evidence>
<organism evidence="2 4">
    <name type="scientific">Thermococcus thioreducens</name>
    <dbReference type="NCBI Taxonomy" id="277988"/>
    <lineage>
        <taxon>Archaea</taxon>
        <taxon>Methanobacteriati</taxon>
        <taxon>Methanobacteriota</taxon>
        <taxon>Thermococci</taxon>
        <taxon>Thermococcales</taxon>
        <taxon>Thermococcaceae</taxon>
        <taxon>Thermococcus</taxon>
    </lineage>
</organism>
<dbReference type="GeneID" id="33334504"/>
<dbReference type="EMBL" id="LIXN01000017">
    <property type="protein sequence ID" value="KQH81733.1"/>
    <property type="molecule type" value="Genomic_DNA"/>
</dbReference>
<dbReference type="EMBL" id="FOIW01000001">
    <property type="protein sequence ID" value="SEV82853.1"/>
    <property type="molecule type" value="Genomic_DNA"/>
</dbReference>
<evidence type="ECO:0000313" key="5">
    <source>
        <dbReference type="Proteomes" id="UP000182125"/>
    </source>
</evidence>
<evidence type="ECO:0000313" key="4">
    <source>
        <dbReference type="Proteomes" id="UP000051862"/>
    </source>
</evidence>
<dbReference type="Proteomes" id="UP000051862">
    <property type="component" value="Unassembled WGS sequence"/>
</dbReference>
<gene>
    <name evidence="1" type="ORF">A3L14_08725</name>
    <name evidence="2" type="ORF">AMR53_09610</name>
    <name evidence="3" type="ORF">SAMN05216170_0197</name>
</gene>
<dbReference type="STRING" id="277988.SAMN05216170_0197"/>
<dbReference type="RefSeq" id="WP_055430049.1">
    <property type="nucleotide sequence ID" value="NZ_CP015105.1"/>
</dbReference>
<evidence type="ECO:0000313" key="3">
    <source>
        <dbReference type="EMBL" id="SEV82853.1"/>
    </source>
</evidence>
<reference evidence="1 6" key="2">
    <citation type="submission" date="2016-04" db="EMBL/GenBank/DDBJ databases">
        <title>Complete genome sequence of Thermococcus thioreducens type strain OGL-20P.</title>
        <authorList>
            <person name="Oger P.M."/>
        </authorList>
    </citation>
    <scope>NUCLEOTIDE SEQUENCE [LARGE SCALE GENOMIC DNA]</scope>
    <source>
        <strain evidence="1 6">OGL-20P</strain>
    </source>
</reference>
<dbReference type="Proteomes" id="UP000182125">
    <property type="component" value="Unassembled WGS sequence"/>
</dbReference>
<keyword evidence="6" id="KW-1185">Reference proteome</keyword>
<dbReference type="PATRIC" id="fig|277988.4.peg.2022"/>
<sequence length="94" mass="11012">MEALTRRRFRPKWVTGLRPRLEEVLNKGIGRGSLLGRGRIVSDMLEVTELTLVNELREMEVRVDGKEVMFIYPLRGNESFDDIYYPLVRMLSNL</sequence>
<dbReference type="AlphaFoldDB" id="A0A0Q2QPF3"/>